<dbReference type="Pfam" id="PF02900">
    <property type="entry name" value="LigB"/>
    <property type="match status" value="1"/>
</dbReference>
<sequence>MTQLQPVIFFGHGSPMNAIEQNQWTVGWQQLVADLVSARRPKAILMISAHWYGPGLKITAQQAPKTIHDFGGFPPALFAKQYPAPGDPDLAAAIIEQLKPLPISADQQWGFDHGSWSVLCHAFAGADIPLLQLSLDSRQAPAWHFALGQQLAYLRQQGVLILGSGNIVHNLAKIDWHDGPPPTLAQQFADFARQALRERDWQALINYQTQGIAAQFAVPHPDHYLPLLYVAGASSPSDELIFSNDALTYGSLDMLSVRFG</sequence>
<evidence type="ECO:0000256" key="2">
    <source>
        <dbReference type="ARBA" id="ARBA00007581"/>
    </source>
</evidence>
<dbReference type="InterPro" id="IPR014436">
    <property type="entry name" value="Extradiol_dOase_DODA"/>
</dbReference>
<comment type="caution">
    <text evidence="7">The sequence shown here is derived from an EMBL/GenBank/DDBJ whole genome shotgun (WGS) entry which is preliminary data.</text>
</comment>
<dbReference type="Gene3D" id="3.40.830.10">
    <property type="entry name" value="LigB-like"/>
    <property type="match status" value="1"/>
</dbReference>
<proteinExistence type="inferred from homology"/>
<dbReference type="InterPro" id="IPR004183">
    <property type="entry name" value="Xdiol_dOase_suB"/>
</dbReference>
<dbReference type="GO" id="GO:0008270">
    <property type="term" value="F:zinc ion binding"/>
    <property type="evidence" value="ECO:0007669"/>
    <property type="project" value="InterPro"/>
</dbReference>
<keyword evidence="8" id="KW-1185">Reference proteome</keyword>
<evidence type="ECO:0000259" key="6">
    <source>
        <dbReference type="Pfam" id="PF02900"/>
    </source>
</evidence>
<keyword evidence="4" id="KW-0862">Zinc</keyword>
<dbReference type="EC" id="1.13.11.29" evidence="7"/>
<comment type="cofactor">
    <cofactor evidence="1">
        <name>Zn(2+)</name>
        <dbReference type="ChEBI" id="CHEBI:29105"/>
    </cofactor>
</comment>
<dbReference type="RefSeq" id="WP_127700526.1">
    <property type="nucleotide sequence ID" value="NZ_SACS01000022.1"/>
</dbReference>
<evidence type="ECO:0000256" key="1">
    <source>
        <dbReference type="ARBA" id="ARBA00001947"/>
    </source>
</evidence>
<dbReference type="AlphaFoldDB" id="A0A437QFT6"/>
<dbReference type="PANTHER" id="PTHR30096:SF0">
    <property type="entry name" value="4,5-DOPA DIOXYGENASE EXTRADIOL-LIKE PROTEIN"/>
    <property type="match status" value="1"/>
</dbReference>
<dbReference type="NCBIfam" id="NF007914">
    <property type="entry name" value="PRK10628.1"/>
    <property type="match status" value="1"/>
</dbReference>
<keyword evidence="7" id="KW-0223">Dioxygenase</keyword>
<reference evidence="7 8" key="1">
    <citation type="submission" date="2019-01" db="EMBL/GenBank/DDBJ databases">
        <authorList>
            <person name="Chen W.-M."/>
        </authorList>
    </citation>
    <scope>NUCLEOTIDE SEQUENCE [LARGE SCALE GENOMIC DNA]</scope>
    <source>
        <strain evidence="7 8">KYPC3</strain>
    </source>
</reference>
<dbReference type="Proteomes" id="UP000283077">
    <property type="component" value="Unassembled WGS sequence"/>
</dbReference>
<keyword evidence="3" id="KW-0479">Metal-binding</keyword>
<dbReference type="GO" id="GO:0050297">
    <property type="term" value="F:stizolobate synthase activity"/>
    <property type="evidence" value="ECO:0007669"/>
    <property type="project" value="UniProtKB-EC"/>
</dbReference>
<dbReference type="EMBL" id="SACS01000022">
    <property type="protein sequence ID" value="RVU33418.1"/>
    <property type="molecule type" value="Genomic_DNA"/>
</dbReference>
<dbReference type="GO" id="GO:0008198">
    <property type="term" value="F:ferrous iron binding"/>
    <property type="evidence" value="ECO:0007669"/>
    <property type="project" value="InterPro"/>
</dbReference>
<dbReference type="PANTHER" id="PTHR30096">
    <property type="entry name" value="4,5-DOPA DIOXYGENASE EXTRADIOL-LIKE PROTEIN"/>
    <property type="match status" value="1"/>
</dbReference>
<organism evidence="7 8">
    <name type="scientific">Rheinheimera riviphila</name>
    <dbReference type="NCBI Taxonomy" id="1834037"/>
    <lineage>
        <taxon>Bacteria</taxon>
        <taxon>Pseudomonadati</taxon>
        <taxon>Pseudomonadota</taxon>
        <taxon>Gammaproteobacteria</taxon>
        <taxon>Chromatiales</taxon>
        <taxon>Chromatiaceae</taxon>
        <taxon>Rheinheimera</taxon>
    </lineage>
</organism>
<keyword evidence="5 7" id="KW-0560">Oxidoreductase</keyword>
<protein>
    <submittedName>
        <fullName evidence="7">4,5-DOPA dioxygenase extradiol</fullName>
        <ecNumber evidence="7">1.13.11.29</ecNumber>
    </submittedName>
</protein>
<gene>
    <name evidence="7" type="primary">ygiD</name>
    <name evidence="7" type="ORF">EOE67_16995</name>
</gene>
<dbReference type="CDD" id="cd07363">
    <property type="entry name" value="45_DOPA_Dioxygenase"/>
    <property type="match status" value="1"/>
</dbReference>
<accession>A0A437QFT6</accession>
<dbReference type="SUPFAM" id="SSF53213">
    <property type="entry name" value="LigB-like"/>
    <property type="match status" value="1"/>
</dbReference>
<evidence type="ECO:0000256" key="5">
    <source>
        <dbReference type="ARBA" id="ARBA00023002"/>
    </source>
</evidence>
<evidence type="ECO:0000313" key="8">
    <source>
        <dbReference type="Proteomes" id="UP000283077"/>
    </source>
</evidence>
<dbReference type="PIRSF" id="PIRSF006157">
    <property type="entry name" value="Doxgns_DODA"/>
    <property type="match status" value="1"/>
</dbReference>
<comment type="similarity">
    <text evidence="2">Belongs to the DODA-type extradiol aromatic ring-opening dioxygenase family.</text>
</comment>
<evidence type="ECO:0000256" key="4">
    <source>
        <dbReference type="ARBA" id="ARBA00022833"/>
    </source>
</evidence>
<evidence type="ECO:0000256" key="3">
    <source>
        <dbReference type="ARBA" id="ARBA00022723"/>
    </source>
</evidence>
<name>A0A437QFT6_9GAMM</name>
<feature type="domain" description="Extradiol ring-cleavage dioxygenase class III enzyme subunit B" evidence="6">
    <location>
        <begin position="8"/>
        <end position="236"/>
    </location>
</feature>
<dbReference type="OrthoDB" id="9790889at2"/>
<evidence type="ECO:0000313" key="7">
    <source>
        <dbReference type="EMBL" id="RVU33418.1"/>
    </source>
</evidence>